<feature type="transmembrane region" description="Helical" evidence="2">
    <location>
        <begin position="192"/>
        <end position="211"/>
    </location>
</feature>
<dbReference type="Proteomes" id="UP000299102">
    <property type="component" value="Unassembled WGS sequence"/>
</dbReference>
<dbReference type="EMBL" id="BGZK01000020">
    <property type="protein sequence ID" value="GBP06096.1"/>
    <property type="molecule type" value="Genomic_DNA"/>
</dbReference>
<keyword evidence="2" id="KW-0812">Transmembrane</keyword>
<reference evidence="3 4" key="1">
    <citation type="journal article" date="2019" name="Commun. Biol.">
        <title>The bagworm genome reveals a unique fibroin gene that provides high tensile strength.</title>
        <authorList>
            <person name="Kono N."/>
            <person name="Nakamura H."/>
            <person name="Ohtoshi R."/>
            <person name="Tomita M."/>
            <person name="Numata K."/>
            <person name="Arakawa K."/>
        </authorList>
    </citation>
    <scope>NUCLEOTIDE SEQUENCE [LARGE SCALE GENOMIC DNA]</scope>
</reference>
<protein>
    <submittedName>
        <fullName evidence="3">Uncharacterized protein</fullName>
    </submittedName>
</protein>
<evidence type="ECO:0000313" key="3">
    <source>
        <dbReference type="EMBL" id="GBP06096.1"/>
    </source>
</evidence>
<organism evidence="3 4">
    <name type="scientific">Eumeta variegata</name>
    <name type="common">Bagworm moth</name>
    <name type="synonym">Eumeta japonica</name>
    <dbReference type="NCBI Taxonomy" id="151549"/>
    <lineage>
        <taxon>Eukaryota</taxon>
        <taxon>Metazoa</taxon>
        <taxon>Ecdysozoa</taxon>
        <taxon>Arthropoda</taxon>
        <taxon>Hexapoda</taxon>
        <taxon>Insecta</taxon>
        <taxon>Pterygota</taxon>
        <taxon>Neoptera</taxon>
        <taxon>Endopterygota</taxon>
        <taxon>Lepidoptera</taxon>
        <taxon>Glossata</taxon>
        <taxon>Ditrysia</taxon>
        <taxon>Tineoidea</taxon>
        <taxon>Psychidae</taxon>
        <taxon>Oiketicinae</taxon>
        <taxon>Eumeta</taxon>
    </lineage>
</organism>
<name>A0A4C1SVW6_EUMVA</name>
<keyword evidence="2" id="KW-1133">Transmembrane helix</keyword>
<keyword evidence="4" id="KW-1185">Reference proteome</keyword>
<sequence length="212" mass="23050">MESVTGSRRQTQFPPHLRGRSRGGKPAKANSEMHVRFQLVNTSRSVCSDDENVSLVESSQKRWVAIIINSPSGQNLWWSEWPKAAVARVVKSVAFYAEVTSCYGSRDGAGSPVTDGRTDSGVSVIGSRWNPLGTEPQKKLRKCTPWRRGAGHPSRRVNKATSDLNFPRADADSLLWCAPPAAAARPPRARRAVYVVHVLLAAHVLTLAAAAA</sequence>
<comment type="caution">
    <text evidence="3">The sequence shown here is derived from an EMBL/GenBank/DDBJ whole genome shotgun (WGS) entry which is preliminary data.</text>
</comment>
<feature type="compositionally biased region" description="Polar residues" evidence="1">
    <location>
        <begin position="1"/>
        <end position="13"/>
    </location>
</feature>
<evidence type="ECO:0000256" key="1">
    <source>
        <dbReference type="SAM" id="MobiDB-lite"/>
    </source>
</evidence>
<gene>
    <name evidence="3" type="ORF">EVAR_3316_1</name>
</gene>
<evidence type="ECO:0000256" key="2">
    <source>
        <dbReference type="SAM" id="Phobius"/>
    </source>
</evidence>
<accession>A0A4C1SVW6</accession>
<dbReference type="AlphaFoldDB" id="A0A4C1SVW6"/>
<proteinExistence type="predicted"/>
<feature type="region of interest" description="Disordered" evidence="1">
    <location>
        <begin position="1"/>
        <end position="32"/>
    </location>
</feature>
<evidence type="ECO:0000313" key="4">
    <source>
        <dbReference type="Proteomes" id="UP000299102"/>
    </source>
</evidence>
<keyword evidence="2" id="KW-0472">Membrane</keyword>